<comment type="caution">
    <text evidence="1">The sequence shown here is derived from an EMBL/GenBank/DDBJ whole genome shotgun (WGS) entry which is preliminary data.</text>
</comment>
<evidence type="ECO:0000313" key="2">
    <source>
        <dbReference type="Proteomes" id="UP000252519"/>
    </source>
</evidence>
<dbReference type="AlphaFoldDB" id="A0A368GNI2"/>
<sequence length="64" mass="7197">MFFYPRQRAFDDGPADKCTFIGISQASWTVISFEPILVTGLSTAYMGLETGSHLKRQGEKNDHE</sequence>
<proteinExistence type="predicted"/>
<gene>
    <name evidence="1" type="ORF">ANCCAN_08098</name>
</gene>
<evidence type="ECO:0000313" key="1">
    <source>
        <dbReference type="EMBL" id="RCN45933.1"/>
    </source>
</evidence>
<dbReference type="Proteomes" id="UP000252519">
    <property type="component" value="Unassembled WGS sequence"/>
</dbReference>
<accession>A0A368GNI2</accession>
<protein>
    <submittedName>
        <fullName evidence="1">Uncharacterized protein</fullName>
    </submittedName>
</protein>
<organism evidence="1 2">
    <name type="scientific">Ancylostoma caninum</name>
    <name type="common">Dog hookworm</name>
    <dbReference type="NCBI Taxonomy" id="29170"/>
    <lineage>
        <taxon>Eukaryota</taxon>
        <taxon>Metazoa</taxon>
        <taxon>Ecdysozoa</taxon>
        <taxon>Nematoda</taxon>
        <taxon>Chromadorea</taxon>
        <taxon>Rhabditida</taxon>
        <taxon>Rhabditina</taxon>
        <taxon>Rhabditomorpha</taxon>
        <taxon>Strongyloidea</taxon>
        <taxon>Ancylostomatidae</taxon>
        <taxon>Ancylostomatinae</taxon>
        <taxon>Ancylostoma</taxon>
    </lineage>
</organism>
<name>A0A368GNI2_ANCCA</name>
<keyword evidence="2" id="KW-1185">Reference proteome</keyword>
<reference evidence="1 2" key="1">
    <citation type="submission" date="2014-10" db="EMBL/GenBank/DDBJ databases">
        <title>Draft genome of the hookworm Ancylostoma caninum.</title>
        <authorList>
            <person name="Mitreva M."/>
        </authorList>
    </citation>
    <scope>NUCLEOTIDE SEQUENCE [LARGE SCALE GENOMIC DNA]</scope>
    <source>
        <strain evidence="1 2">Baltimore</strain>
    </source>
</reference>
<dbReference type="EMBL" id="JOJR01000090">
    <property type="protein sequence ID" value="RCN45933.1"/>
    <property type="molecule type" value="Genomic_DNA"/>
</dbReference>